<gene>
    <name evidence="4" type="ORF">ACHHYP_11512</name>
</gene>
<evidence type="ECO:0000313" key="5">
    <source>
        <dbReference type="Proteomes" id="UP000243579"/>
    </source>
</evidence>
<keyword evidence="2" id="KW-0479">Metal-binding</keyword>
<feature type="domain" description="DDE Tnp4" evidence="3">
    <location>
        <begin position="151"/>
        <end position="270"/>
    </location>
</feature>
<dbReference type="GO" id="GO:0046872">
    <property type="term" value="F:metal ion binding"/>
    <property type="evidence" value="ECO:0007669"/>
    <property type="project" value="UniProtKB-KW"/>
</dbReference>
<dbReference type="Pfam" id="PF13359">
    <property type="entry name" value="DDE_Tnp_4"/>
    <property type="match status" value="1"/>
</dbReference>
<name>A0A1V9YJ53_ACHHY</name>
<protein>
    <recommendedName>
        <fullName evidence="3">DDE Tnp4 domain-containing protein</fullName>
    </recommendedName>
</protein>
<comment type="cofactor">
    <cofactor evidence="1">
        <name>a divalent metal cation</name>
        <dbReference type="ChEBI" id="CHEBI:60240"/>
    </cofactor>
</comment>
<dbReference type="OrthoDB" id="122562at2759"/>
<evidence type="ECO:0000313" key="4">
    <source>
        <dbReference type="EMBL" id="OQR85706.1"/>
    </source>
</evidence>
<comment type="caution">
    <text evidence="4">The sequence shown here is derived from an EMBL/GenBank/DDBJ whole genome shotgun (WGS) entry which is preliminary data.</text>
</comment>
<evidence type="ECO:0000256" key="2">
    <source>
        <dbReference type="ARBA" id="ARBA00022723"/>
    </source>
</evidence>
<accession>A0A1V9YJ53</accession>
<dbReference type="AlphaFoldDB" id="A0A1V9YJ53"/>
<dbReference type="Proteomes" id="UP000243579">
    <property type="component" value="Unassembled WGS sequence"/>
</dbReference>
<keyword evidence="5" id="KW-1185">Reference proteome</keyword>
<organism evidence="4 5">
    <name type="scientific">Achlya hypogyna</name>
    <name type="common">Oomycete</name>
    <name type="synonym">Protoachlya hypogyna</name>
    <dbReference type="NCBI Taxonomy" id="1202772"/>
    <lineage>
        <taxon>Eukaryota</taxon>
        <taxon>Sar</taxon>
        <taxon>Stramenopiles</taxon>
        <taxon>Oomycota</taxon>
        <taxon>Saprolegniomycetes</taxon>
        <taxon>Saprolegniales</taxon>
        <taxon>Achlyaceae</taxon>
        <taxon>Achlya</taxon>
    </lineage>
</organism>
<dbReference type="InterPro" id="IPR027806">
    <property type="entry name" value="HARBI1_dom"/>
</dbReference>
<sequence>MHVASNILRLRRPAGIPLYSYQFNPAMDDPTPTSIELYRFSMVQLALLSVKLGLPSNVITPVGDNISSLEALVLLCRRFTEPSKIFTVANEFGRSTAAVSCIVLNVTRQLYAGYVDLLYINADMIRARIVMYCSAVKKKGAPLANCWGFIDGTKQYIARPSPRPGNRTHENLQRSGVTTPDSIIVNAYGPVEGRRHDSTVLSNSKVLDLFSTDTSGIYNGRVLYGDPAYGCNQFLLCPFPLASAGSRQQRFNSRMSKVREAVEWSFGRLKILRPFVFDAKKM</sequence>
<proteinExistence type="predicted"/>
<evidence type="ECO:0000256" key="1">
    <source>
        <dbReference type="ARBA" id="ARBA00001968"/>
    </source>
</evidence>
<dbReference type="EMBL" id="JNBR01001617">
    <property type="protein sequence ID" value="OQR85706.1"/>
    <property type="molecule type" value="Genomic_DNA"/>
</dbReference>
<reference evidence="4 5" key="1">
    <citation type="journal article" date="2014" name="Genome Biol. Evol.">
        <title>The secreted proteins of Achlya hypogyna and Thraustotheca clavata identify the ancestral oomycete secretome and reveal gene acquisitions by horizontal gene transfer.</title>
        <authorList>
            <person name="Misner I."/>
            <person name="Blouin N."/>
            <person name="Leonard G."/>
            <person name="Richards T.A."/>
            <person name="Lane C.E."/>
        </authorList>
    </citation>
    <scope>NUCLEOTIDE SEQUENCE [LARGE SCALE GENOMIC DNA]</scope>
    <source>
        <strain evidence="4 5">ATCC 48635</strain>
    </source>
</reference>
<evidence type="ECO:0000259" key="3">
    <source>
        <dbReference type="Pfam" id="PF13359"/>
    </source>
</evidence>